<dbReference type="InterPro" id="IPR050832">
    <property type="entry name" value="Bact_Acetyltransf"/>
</dbReference>
<reference evidence="5" key="1">
    <citation type="journal article" date="2019" name="Int. J. Syst. Evol. Microbiol.">
        <title>The Global Catalogue of Microorganisms (GCM) 10K type strain sequencing project: providing services to taxonomists for standard genome sequencing and annotation.</title>
        <authorList>
            <consortium name="The Broad Institute Genomics Platform"/>
            <consortium name="The Broad Institute Genome Sequencing Center for Infectious Disease"/>
            <person name="Wu L."/>
            <person name="Ma J."/>
        </authorList>
    </citation>
    <scope>NUCLEOTIDE SEQUENCE [LARGE SCALE GENOMIC DNA]</scope>
    <source>
        <strain evidence="5">NBRC 111981</strain>
    </source>
</reference>
<feature type="domain" description="N-acetyltransferase" evidence="3">
    <location>
        <begin position="8"/>
        <end position="159"/>
    </location>
</feature>
<name>A0ABQ5XCZ7_9GAMM</name>
<dbReference type="RefSeq" id="WP_284332937.1">
    <property type="nucleotide sequence ID" value="NZ_BSOA01000036.1"/>
</dbReference>
<proteinExistence type="predicted"/>
<dbReference type="Gene3D" id="3.40.630.30">
    <property type="match status" value="1"/>
</dbReference>
<dbReference type="PROSITE" id="PS51186">
    <property type="entry name" value="GNAT"/>
    <property type="match status" value="1"/>
</dbReference>
<dbReference type="SUPFAM" id="SSF55729">
    <property type="entry name" value="Acyl-CoA N-acyltransferases (Nat)"/>
    <property type="match status" value="1"/>
</dbReference>
<dbReference type="Proteomes" id="UP001156627">
    <property type="component" value="Unassembled WGS sequence"/>
</dbReference>
<dbReference type="PANTHER" id="PTHR43877">
    <property type="entry name" value="AMINOALKYLPHOSPHONATE N-ACETYLTRANSFERASE-RELATED-RELATED"/>
    <property type="match status" value="1"/>
</dbReference>
<evidence type="ECO:0000259" key="3">
    <source>
        <dbReference type="PROSITE" id="PS51186"/>
    </source>
</evidence>
<organism evidence="4 5">
    <name type="scientific">Dyella flagellata</name>
    <dbReference type="NCBI Taxonomy" id="1867833"/>
    <lineage>
        <taxon>Bacteria</taxon>
        <taxon>Pseudomonadati</taxon>
        <taxon>Pseudomonadota</taxon>
        <taxon>Gammaproteobacteria</taxon>
        <taxon>Lysobacterales</taxon>
        <taxon>Rhodanobacteraceae</taxon>
        <taxon>Dyella</taxon>
    </lineage>
</organism>
<protein>
    <recommendedName>
        <fullName evidence="3">N-acetyltransferase domain-containing protein</fullName>
    </recommendedName>
</protein>
<gene>
    <name evidence="4" type="ORF">GCM10007898_30690</name>
</gene>
<dbReference type="InterPro" id="IPR000182">
    <property type="entry name" value="GNAT_dom"/>
</dbReference>
<keyword evidence="5" id="KW-1185">Reference proteome</keyword>
<evidence type="ECO:0000256" key="1">
    <source>
        <dbReference type="ARBA" id="ARBA00022679"/>
    </source>
</evidence>
<comment type="caution">
    <text evidence="4">The sequence shown here is derived from an EMBL/GenBank/DDBJ whole genome shotgun (WGS) entry which is preliminary data.</text>
</comment>
<dbReference type="Pfam" id="PF00583">
    <property type="entry name" value="Acetyltransf_1"/>
    <property type="match status" value="1"/>
</dbReference>
<evidence type="ECO:0000313" key="4">
    <source>
        <dbReference type="EMBL" id="GLQ89495.1"/>
    </source>
</evidence>
<accession>A0ABQ5XCZ7</accession>
<keyword evidence="1" id="KW-0808">Transferase</keyword>
<keyword evidence="2" id="KW-0012">Acyltransferase</keyword>
<evidence type="ECO:0000313" key="5">
    <source>
        <dbReference type="Proteomes" id="UP001156627"/>
    </source>
</evidence>
<evidence type="ECO:0000256" key="2">
    <source>
        <dbReference type="ARBA" id="ARBA00023315"/>
    </source>
</evidence>
<dbReference type="EMBL" id="BSOA01000036">
    <property type="protein sequence ID" value="GLQ89495.1"/>
    <property type="molecule type" value="Genomic_DNA"/>
</dbReference>
<dbReference type="InterPro" id="IPR016181">
    <property type="entry name" value="Acyl_CoA_acyltransferase"/>
</dbReference>
<sequence length="160" mass="17734">MGEQVRNALVSEATALAQLWFDGWQDAHAAILPTELARLRTRESFEERLLRGLAELRVVGAIGTPLGFCMLKEDELYQLFVSPQARGAGVAATLMADGEARLAAKGVQTAWLSCAIGNDRAVRFYEKHGWHNTGKFVTPVETSSGPYDLEVWRFEKRLLA</sequence>
<dbReference type="CDD" id="cd04301">
    <property type="entry name" value="NAT_SF"/>
    <property type="match status" value="1"/>
</dbReference>
<dbReference type="PANTHER" id="PTHR43877:SF2">
    <property type="entry name" value="AMINOALKYLPHOSPHONATE N-ACETYLTRANSFERASE-RELATED"/>
    <property type="match status" value="1"/>
</dbReference>